<reference evidence="1" key="1">
    <citation type="submission" date="2016-01" db="EMBL/GenBank/DDBJ databases">
        <title>Genome sequencing of Roseivirga ehrenbergii KMM 6017.</title>
        <authorList>
            <person name="Selvaratnam C."/>
            <person name="Thevarajoo S."/>
            <person name="Goh K.M."/>
            <person name="Ee R."/>
            <person name="Chan K.-G."/>
            <person name="Chong C.S."/>
        </authorList>
    </citation>
    <scope>NUCLEOTIDE SEQUENCE [LARGE SCALE GENOMIC DNA]</scope>
    <source>
        <strain evidence="1">KMM 6017</strain>
    </source>
</reference>
<organism evidence="1 2">
    <name type="scientific">Roseivirga ehrenbergii (strain DSM 102268 / JCM 13514 / KCTC 12282 / NCIMB 14502 / KMM 6017)</name>
    <dbReference type="NCBI Taxonomy" id="279360"/>
    <lineage>
        <taxon>Bacteria</taxon>
        <taxon>Pseudomonadati</taxon>
        <taxon>Bacteroidota</taxon>
        <taxon>Cytophagia</taxon>
        <taxon>Cytophagales</taxon>
        <taxon>Roseivirgaceae</taxon>
        <taxon>Roseivirga</taxon>
    </lineage>
</organism>
<keyword evidence="2" id="KW-1185">Reference proteome</keyword>
<dbReference type="AlphaFoldDB" id="A0A150X858"/>
<dbReference type="STRING" id="279360.MB14_06815"/>
<proteinExistence type="predicted"/>
<evidence type="ECO:0000313" key="1">
    <source>
        <dbReference type="EMBL" id="KYG74908.1"/>
    </source>
</evidence>
<name>A0A150X858_ROSEK</name>
<dbReference type="RefSeq" id="WP_062592360.1">
    <property type="nucleotide sequence ID" value="NZ_LQZQ01000045.1"/>
</dbReference>
<gene>
    <name evidence="1" type="ORF">MB14_06815</name>
</gene>
<dbReference type="Proteomes" id="UP000075583">
    <property type="component" value="Unassembled WGS sequence"/>
</dbReference>
<accession>A0A150X858</accession>
<comment type="caution">
    <text evidence="1">The sequence shown here is derived from an EMBL/GenBank/DDBJ whole genome shotgun (WGS) entry which is preliminary data.</text>
</comment>
<sequence>MTETEAIVSAAKHYCIDNFRYWSDRYQNERTGNDFPYTYTDNDYNLFPRYNALSAIRQGIEYFTGQEFQDIETCKQTLKKTGQESQSHFTENTNNKIGRKAIQEERDKFVQFIENIDNSVLEAIEPLPYKRRLKDDERETIRQVLTDKWRVDGYWVPLIEVSSELTTLFMNKENLTETDEKQIVNFIKQKAEGRLYEITEEQLDYEIAHSEFDIDCYETFYCDRTFDWLVYGSHEGTIAFGGKELIDFVQQVFADRKEMINNW</sequence>
<dbReference type="EMBL" id="LQZQ01000045">
    <property type="protein sequence ID" value="KYG74908.1"/>
    <property type="molecule type" value="Genomic_DNA"/>
</dbReference>
<protein>
    <submittedName>
        <fullName evidence="1">Uncharacterized protein</fullName>
    </submittedName>
</protein>
<dbReference type="OrthoDB" id="3395557at2"/>
<evidence type="ECO:0000313" key="2">
    <source>
        <dbReference type="Proteomes" id="UP000075583"/>
    </source>
</evidence>